<dbReference type="GeneID" id="111245819"/>
<dbReference type="Gene3D" id="2.60.220.50">
    <property type="match status" value="1"/>
</dbReference>
<keyword evidence="5" id="KW-0732">Signal</keyword>
<dbReference type="PROSITE" id="PS50227">
    <property type="entry name" value="G_PROTEIN_RECEP_F2_3"/>
    <property type="match status" value="1"/>
</dbReference>
<dbReference type="PANTHER" id="PTHR12011">
    <property type="entry name" value="ADHESION G-PROTEIN COUPLED RECEPTOR"/>
    <property type="match status" value="1"/>
</dbReference>
<organism evidence="19 20">
    <name type="scientific">Varroa destructor</name>
    <name type="common">Honeybee mite</name>
    <dbReference type="NCBI Taxonomy" id="109461"/>
    <lineage>
        <taxon>Eukaryota</taxon>
        <taxon>Metazoa</taxon>
        <taxon>Ecdysozoa</taxon>
        <taxon>Arthropoda</taxon>
        <taxon>Chelicerata</taxon>
        <taxon>Arachnida</taxon>
        <taxon>Acari</taxon>
        <taxon>Parasitiformes</taxon>
        <taxon>Mesostigmata</taxon>
        <taxon>Gamasina</taxon>
        <taxon>Dermanyssoidea</taxon>
        <taxon>Varroidae</taxon>
        <taxon>Varroa</taxon>
    </lineage>
</organism>
<dbReference type="Pfam" id="PF16489">
    <property type="entry name" value="GAIN"/>
    <property type="match status" value="1"/>
</dbReference>
<evidence type="ECO:0008006" key="21">
    <source>
        <dbReference type="Google" id="ProtNLM"/>
    </source>
</evidence>
<dbReference type="Gene3D" id="1.20.1070.10">
    <property type="entry name" value="Rhodopsin 7-helix transmembrane proteins"/>
    <property type="match status" value="1"/>
</dbReference>
<evidence type="ECO:0000256" key="5">
    <source>
        <dbReference type="ARBA" id="ARBA00022729"/>
    </source>
</evidence>
<dbReference type="FunFam" id="1.20.1070.10:FF:000200">
    <property type="entry name" value="Adhesion G protein-coupled receptor L3"/>
    <property type="match status" value="1"/>
</dbReference>
<feature type="region of interest" description="Disordered" evidence="13">
    <location>
        <begin position="1279"/>
        <end position="1310"/>
    </location>
</feature>
<dbReference type="Proteomes" id="UP000594260">
    <property type="component" value="Unplaced"/>
</dbReference>
<dbReference type="Pfam" id="PF00002">
    <property type="entry name" value="7tm_2"/>
    <property type="match status" value="1"/>
</dbReference>
<dbReference type="GO" id="GO:0007166">
    <property type="term" value="P:cell surface receptor signaling pathway"/>
    <property type="evidence" value="ECO:0007669"/>
    <property type="project" value="InterPro"/>
</dbReference>
<feature type="compositionally biased region" description="Pro residues" evidence="13">
    <location>
        <begin position="1290"/>
        <end position="1301"/>
    </location>
</feature>
<keyword evidence="7 14" id="KW-1133">Transmembrane helix</keyword>
<dbReference type="GO" id="GO:0005886">
    <property type="term" value="C:plasma membrane"/>
    <property type="evidence" value="ECO:0007669"/>
    <property type="project" value="UniProtKB-SubCell"/>
</dbReference>
<keyword evidence="11" id="KW-0675">Receptor</keyword>
<keyword evidence="8" id="KW-0297">G-protein coupled receptor</keyword>
<dbReference type="EnsemblMetazoa" id="XM_022794661">
    <property type="protein sequence ID" value="XP_022650396"/>
    <property type="gene ID" value="LOC111245819"/>
</dbReference>
<keyword evidence="10" id="KW-1015">Disulfide bond</keyword>
<dbReference type="RefSeq" id="XP_022650397.1">
    <property type="nucleotide sequence ID" value="XM_022794662.1"/>
</dbReference>
<dbReference type="InterPro" id="IPR000832">
    <property type="entry name" value="GPCR_2_secretin-like"/>
</dbReference>
<evidence type="ECO:0000256" key="10">
    <source>
        <dbReference type="ARBA" id="ARBA00023157"/>
    </source>
</evidence>
<evidence type="ECO:0000259" key="16">
    <source>
        <dbReference type="PROSITE" id="PS50227"/>
    </source>
</evidence>
<dbReference type="OrthoDB" id="1100386at2759"/>
<dbReference type="InterPro" id="IPR046338">
    <property type="entry name" value="GAIN_dom_sf"/>
</dbReference>
<keyword evidence="4 14" id="KW-0812">Transmembrane</keyword>
<dbReference type="PROSITE" id="PS50261">
    <property type="entry name" value="G_PROTEIN_RECEP_F2_4"/>
    <property type="match status" value="1"/>
</dbReference>
<evidence type="ECO:0000256" key="11">
    <source>
        <dbReference type="ARBA" id="ARBA00023170"/>
    </source>
</evidence>
<proteinExistence type="inferred from homology"/>
<evidence type="ECO:0000256" key="14">
    <source>
        <dbReference type="SAM" id="Phobius"/>
    </source>
</evidence>
<dbReference type="InterPro" id="IPR048072">
    <property type="entry name" value="7tmB2_latrophilin-like"/>
</dbReference>
<dbReference type="InterPro" id="IPR017981">
    <property type="entry name" value="GPCR_2-like_7TM"/>
</dbReference>
<keyword evidence="20" id="KW-1185">Reference proteome</keyword>
<comment type="similarity">
    <text evidence="2">Belongs to the G-protein coupled receptor 2 family. LN-TM7 subfamily.</text>
</comment>
<evidence type="ECO:0000256" key="12">
    <source>
        <dbReference type="ARBA" id="ARBA00023224"/>
    </source>
</evidence>
<dbReference type="Gene3D" id="4.10.1240.10">
    <property type="entry name" value="GPCR, family 2, extracellular hormone receptor domain"/>
    <property type="match status" value="1"/>
</dbReference>
<feature type="transmembrane region" description="Helical" evidence="14">
    <location>
        <begin position="824"/>
        <end position="850"/>
    </location>
</feature>
<feature type="transmembrane region" description="Helical" evidence="14">
    <location>
        <begin position="714"/>
        <end position="737"/>
    </location>
</feature>
<evidence type="ECO:0000256" key="2">
    <source>
        <dbReference type="ARBA" id="ARBA00010933"/>
    </source>
</evidence>
<dbReference type="CDD" id="cd15440">
    <property type="entry name" value="7tmB2_latrophilin-like_invertebrate"/>
    <property type="match status" value="1"/>
</dbReference>
<dbReference type="InterPro" id="IPR043159">
    <property type="entry name" value="Lectin_gal-bd_sf"/>
</dbReference>
<dbReference type="PROSITE" id="PS50221">
    <property type="entry name" value="GAIN_B"/>
    <property type="match status" value="1"/>
</dbReference>
<feature type="compositionally biased region" description="Pro residues" evidence="13">
    <location>
        <begin position="230"/>
        <end position="240"/>
    </location>
</feature>
<dbReference type="InParanoid" id="A0A7M7JS89"/>
<keyword evidence="9 14" id="KW-0472">Membrane</keyword>
<dbReference type="Gene3D" id="1.25.40.610">
    <property type="match status" value="1"/>
</dbReference>
<evidence type="ECO:0000259" key="17">
    <source>
        <dbReference type="PROSITE" id="PS50228"/>
    </source>
</evidence>
<feature type="compositionally biased region" description="Polar residues" evidence="13">
    <location>
        <begin position="1226"/>
        <end position="1261"/>
    </location>
</feature>
<dbReference type="OMA" id="NWQNTKA"/>
<feature type="transmembrane region" description="Helical" evidence="14">
    <location>
        <begin position="682"/>
        <end position="702"/>
    </location>
</feature>
<dbReference type="GO" id="GO:0030246">
    <property type="term" value="F:carbohydrate binding"/>
    <property type="evidence" value="ECO:0007669"/>
    <property type="project" value="UniProtKB-KW"/>
</dbReference>
<evidence type="ECO:0000256" key="3">
    <source>
        <dbReference type="ARBA" id="ARBA00022475"/>
    </source>
</evidence>
<feature type="region of interest" description="Disordered" evidence="13">
    <location>
        <begin position="1193"/>
        <end position="1262"/>
    </location>
</feature>
<dbReference type="CDD" id="cd22830">
    <property type="entry name" value="Gal_Rha_Lectin_dCirl"/>
    <property type="match status" value="1"/>
</dbReference>
<dbReference type="PRINTS" id="PR00249">
    <property type="entry name" value="GPCRSECRETIN"/>
</dbReference>
<sequence length="1310" mass="144154">MLFRTRQTESGPKGANAMLASVCRRTHRPVKTASAIIFAVFAAALISPVSSEGIKKRDKTTYLTTYACEGGVMNITCEDSHIIRLIRANYGRFSISLCNPQGSLDWSVNCMSRRSFRVVQMSCEKKKSCTLSAATEFFDDDPCPGTKKYLEAHYQCVPELSTTTTYKPPLIIFPPSITGGKPAHLPVFPSPPPPPTPSTTPPPIIRPSSLAPLTEVPSSEYDEKYDEPEPSPQTPQPPPIASREPPRIATFSPPLGGRSEIKVPNPLYEATSTTTTTTTQDPTTIDVFTREGAGVTPDAAETPVGRETHCPPRVVRDMAWNWTREGEMASHPCPMGSVGQASWQCGSNPPMWLSEFPDLSSCNSAWVRHIEVKIHDGSVSVVNLANELAEKSHLKPLFGGDLLHTTSLIQQLVARVEDRLTESTDSHQRQEVVQELMNAVIDFASNILDEQQAAAWNDLPSGEQRAAASTLLEALEKNAVLMLKNQYSPLNYSRVQNNIVAAVKVVAQHELEGDLRFPEPRDIASTEWIEAKDSLTLPQSTLLEHSRGGLVKVAFFLYKRINAILGTNFPPYTGLYGEYDPSNVSRVVNSRVLSATLDRPRLAGFAHPVRIVLQHEVAENTTEPQCIFWDFNKRDWSAEGCWIEDSNATHTICACNHLTNFALLMDVRPRPASYGGESALQVITYIGCCVSIVCLSLTLLALQLCRGLKGDRAAIHKNLCLCLLLAEIVFVLGIHWTSDRMTCGVIAGVLHYTFLAAFMWMFLEGFQLYVMLIEVFDLEKSRLYWYYPLAYGVPAVIVGVSVAVDPFSYGTSQHCWLRADNYFVLSFVGPVVAILFANLVFLGVAIFTMCRHASLANSVKTKETSKLSNLSTDDTIRSLHLAIWIRGATVLVFLLGLTWAVGLVYVTSESVALAYVFTVLNSIQGLCIFVFHCFTNDKVQSEYRKCVVNCSWLPECLKGEKMGLHEHSADGARLPANLSGRGQLNGHPTLTALTTANHQTLLGQQQAATAATHTIPSQFWNLQKGQEICTTSGIYPRAATLDRRNVIPSQVILDSSRTTPRNNQLLHQQQQLQQHQQQIIAGSQMGLAQLNGISPHLTSAGPNTLGAIAVGRKKCNTLGGQLGKSRQAPPPPYGHLEGIDHIYESIDEDQDPNAMGRQQMLHAMHAAQAAQLHQQLNQHQLNLSQLQHDYNLQQQQQQQALHLRSPSEVSHHSDQRPLIQWGSPAGSFQQQHPSHSAQQNQQQGVYSNHSSQLSGDGSASNPLVMAVFDGQRVVCQMQQLQQSPTGQTSPPAPQPQTPPQGTPNHLSTDC</sequence>
<dbReference type="Pfam" id="PF01825">
    <property type="entry name" value="GPS"/>
    <property type="match status" value="1"/>
</dbReference>
<evidence type="ECO:0000259" key="18">
    <source>
        <dbReference type="PROSITE" id="PS50261"/>
    </source>
</evidence>
<keyword evidence="3" id="KW-1003">Cell membrane</keyword>
<dbReference type="Pfam" id="PF02140">
    <property type="entry name" value="SUEL_Lectin"/>
    <property type="match status" value="1"/>
</dbReference>
<name>A0A7M7JS89_VARDE</name>
<dbReference type="InterPro" id="IPR057244">
    <property type="entry name" value="GAIN_B"/>
</dbReference>
<feature type="domain" description="SUEL-type lectin" evidence="17">
    <location>
        <begin position="67"/>
        <end position="157"/>
    </location>
</feature>
<feature type="compositionally biased region" description="Low complexity" evidence="13">
    <location>
        <begin position="1279"/>
        <end position="1289"/>
    </location>
</feature>
<dbReference type="FunCoup" id="A0A7M7JS89">
    <property type="interactions" value="475"/>
</dbReference>
<accession>A0A7M7JS89</accession>
<evidence type="ECO:0000256" key="13">
    <source>
        <dbReference type="SAM" id="MobiDB-lite"/>
    </source>
</evidence>
<dbReference type="KEGG" id="vde:111245819"/>
<feature type="compositionally biased region" description="Pro residues" evidence="13">
    <location>
        <begin position="188"/>
        <end position="205"/>
    </location>
</feature>
<feature type="transmembrane region" description="Helical" evidence="14">
    <location>
        <begin position="912"/>
        <end position="935"/>
    </location>
</feature>
<feature type="transmembrane region" description="Helical" evidence="14">
    <location>
        <begin position="784"/>
        <end position="804"/>
    </location>
</feature>
<dbReference type="GO" id="GO:0004930">
    <property type="term" value="F:G protein-coupled receptor activity"/>
    <property type="evidence" value="ECO:0007669"/>
    <property type="project" value="UniProtKB-KW"/>
</dbReference>
<dbReference type="PANTHER" id="PTHR12011:SF347">
    <property type="entry name" value="FI21270P1-RELATED"/>
    <property type="match status" value="1"/>
</dbReference>
<keyword evidence="6" id="KW-0430">Lectin</keyword>
<evidence type="ECO:0000313" key="20">
    <source>
        <dbReference type="Proteomes" id="UP000594260"/>
    </source>
</evidence>
<evidence type="ECO:0000256" key="6">
    <source>
        <dbReference type="ARBA" id="ARBA00022734"/>
    </source>
</evidence>
<evidence type="ECO:0000313" key="19">
    <source>
        <dbReference type="EnsemblMetazoa" id="XP_022650396"/>
    </source>
</evidence>
<feature type="transmembrane region" description="Helical" evidence="14">
    <location>
        <begin position="883"/>
        <end position="906"/>
    </location>
</feature>
<evidence type="ECO:0000256" key="4">
    <source>
        <dbReference type="ARBA" id="ARBA00022692"/>
    </source>
</evidence>
<dbReference type="Gene3D" id="2.60.120.740">
    <property type="match status" value="1"/>
</dbReference>
<comment type="subcellular location">
    <subcellularLocation>
        <location evidence="1">Cell membrane</location>
        <topology evidence="1">Multi-pass membrane protein</topology>
    </subcellularLocation>
</comment>
<dbReference type="PROSITE" id="PS50228">
    <property type="entry name" value="SUEL_LECTIN"/>
    <property type="match status" value="1"/>
</dbReference>
<feature type="region of interest" description="Disordered" evidence="13">
    <location>
        <begin position="183"/>
        <end position="264"/>
    </location>
</feature>
<dbReference type="InterPro" id="IPR000922">
    <property type="entry name" value="Lectin_gal-bd_dom"/>
</dbReference>
<evidence type="ECO:0000259" key="15">
    <source>
        <dbReference type="PROSITE" id="PS50221"/>
    </source>
</evidence>
<dbReference type="SMART" id="SM00008">
    <property type="entry name" value="HormR"/>
    <property type="match status" value="1"/>
</dbReference>
<protein>
    <recommendedName>
        <fullName evidence="21">Latrophilin Cirl</fullName>
    </recommendedName>
</protein>
<dbReference type="RefSeq" id="XP_022650396.1">
    <property type="nucleotide sequence ID" value="XM_022794661.1"/>
</dbReference>
<dbReference type="SMART" id="SM00303">
    <property type="entry name" value="GPS"/>
    <property type="match status" value="1"/>
</dbReference>
<feature type="domain" description="GAIN-B" evidence="15">
    <location>
        <begin position="514"/>
        <end position="671"/>
    </location>
</feature>
<evidence type="ECO:0000256" key="1">
    <source>
        <dbReference type="ARBA" id="ARBA00004651"/>
    </source>
</evidence>
<dbReference type="InterPro" id="IPR001879">
    <property type="entry name" value="GPCR_2_extracellular_dom"/>
</dbReference>
<evidence type="ECO:0000256" key="8">
    <source>
        <dbReference type="ARBA" id="ARBA00023040"/>
    </source>
</evidence>
<dbReference type="InterPro" id="IPR000203">
    <property type="entry name" value="GPS"/>
</dbReference>
<dbReference type="SUPFAM" id="SSF81321">
    <property type="entry name" value="Family A G protein-coupled receptor-like"/>
    <property type="match status" value="1"/>
</dbReference>
<evidence type="ECO:0000256" key="9">
    <source>
        <dbReference type="ARBA" id="ARBA00023136"/>
    </source>
</evidence>
<keyword evidence="12" id="KW-0807">Transducer</keyword>
<dbReference type="InterPro" id="IPR032471">
    <property type="entry name" value="AGRL2-4_GAIN_subdom_A"/>
</dbReference>
<dbReference type="FunFam" id="2.60.120.740:FF:000001">
    <property type="entry name" value="Adhesion G protein-coupled receptor L2"/>
    <property type="match status" value="1"/>
</dbReference>
<dbReference type="EnsemblMetazoa" id="XM_022794662">
    <property type="protein sequence ID" value="XP_022650397"/>
    <property type="gene ID" value="LOC111245819"/>
</dbReference>
<feature type="domain" description="G-protein coupled receptors family 2 profile 2" evidence="18">
    <location>
        <begin position="680"/>
        <end position="936"/>
    </location>
</feature>
<feature type="domain" description="G-protein coupled receptors family 2 profile 1" evidence="16">
    <location>
        <begin position="310"/>
        <end position="366"/>
    </location>
</feature>
<reference evidence="19" key="1">
    <citation type="submission" date="2021-01" db="UniProtKB">
        <authorList>
            <consortium name="EnsemblMetazoa"/>
        </authorList>
    </citation>
    <scope>IDENTIFICATION</scope>
</reference>
<feature type="transmembrane region" description="Helical" evidence="14">
    <location>
        <begin position="749"/>
        <end position="772"/>
    </location>
</feature>
<evidence type="ECO:0000256" key="7">
    <source>
        <dbReference type="ARBA" id="ARBA00022989"/>
    </source>
</evidence>
<dbReference type="InterPro" id="IPR036445">
    <property type="entry name" value="GPCR_2_extracell_dom_sf"/>
</dbReference>